<keyword evidence="1" id="KW-0812">Transmembrane</keyword>
<reference evidence="3 4" key="1">
    <citation type="submission" date="2019-11" db="EMBL/GenBank/DDBJ databases">
        <title>Draft genome sequence of Labilibaculum sp. strain SYP isolated from Black Sea.</title>
        <authorList>
            <person name="Yadav S."/>
            <person name="Villanueva L."/>
        </authorList>
    </citation>
    <scope>NUCLEOTIDE SEQUENCE [LARGE SCALE GENOMIC DNA]</scope>
    <source>
        <strain evidence="3 4">44</strain>
    </source>
</reference>
<dbReference type="Proteomes" id="UP000462449">
    <property type="component" value="Unassembled WGS sequence"/>
</dbReference>
<gene>
    <name evidence="3" type="ORF">DWB62_002325</name>
    <name evidence="2" type="ORF">GNY23_02325</name>
</gene>
<feature type="transmembrane region" description="Helical" evidence="1">
    <location>
        <begin position="95"/>
        <end position="113"/>
    </location>
</feature>
<sequence length="155" mass="17869">MLRIRKNYMIQSNEEIDLVKEKIEKILSAFLKKKDLRFSINNNSYFIKSKLAIGEQAKGQILTEVLKGLVSAQLSVLQKNDVFEFNIEISLKWQFNISLVVSILSCLIIYFFGVGIFHVMAFFLVMFIGIFCIGLINILNRVESIIEHLIYKISA</sequence>
<dbReference type="RefSeq" id="WP_156194561.1">
    <property type="nucleotide sequence ID" value="NZ_QTZN02000003.1"/>
</dbReference>
<evidence type="ECO:0000313" key="3">
    <source>
        <dbReference type="EMBL" id="MVB05855.1"/>
    </source>
</evidence>
<comment type="caution">
    <text evidence="2">The sequence shown here is derived from an EMBL/GenBank/DDBJ whole genome shotgun (WGS) entry which is preliminary data.</text>
</comment>
<evidence type="ECO:0000313" key="2">
    <source>
        <dbReference type="EMBL" id="MUP36650.1"/>
    </source>
</evidence>
<evidence type="ECO:0000313" key="5">
    <source>
        <dbReference type="Proteomes" id="UP000462449"/>
    </source>
</evidence>
<proteinExistence type="predicted"/>
<protein>
    <submittedName>
        <fullName evidence="2">Uncharacterized protein</fullName>
    </submittedName>
</protein>
<dbReference type="EMBL" id="WOTW01000003">
    <property type="protein sequence ID" value="MUP36650.1"/>
    <property type="molecule type" value="Genomic_DNA"/>
</dbReference>
<dbReference type="EMBL" id="QTZN02000003">
    <property type="protein sequence ID" value="MVB05855.1"/>
    <property type="molecule type" value="Genomic_DNA"/>
</dbReference>
<keyword evidence="1" id="KW-1133">Transmembrane helix</keyword>
<dbReference type="Proteomes" id="UP000285951">
    <property type="component" value="Unassembled WGS sequence"/>
</dbReference>
<evidence type="ECO:0000256" key="1">
    <source>
        <dbReference type="SAM" id="Phobius"/>
    </source>
</evidence>
<reference evidence="2 5" key="2">
    <citation type="submission" date="2019-12" db="EMBL/GenBank/DDBJ databases">
        <title>Draft genome sequence of Labilibaculum sp. strain 44 isolated from deep waters of Black Sea.</title>
        <authorList>
            <person name="Yadav S."/>
            <person name="Villanueva L."/>
        </authorList>
    </citation>
    <scope>NUCLEOTIDE SEQUENCE [LARGE SCALE GENOMIC DNA]</scope>
    <source>
        <strain evidence="2 5">44</strain>
    </source>
</reference>
<evidence type="ECO:0000313" key="4">
    <source>
        <dbReference type="Proteomes" id="UP000285951"/>
    </source>
</evidence>
<feature type="transmembrane region" description="Helical" evidence="1">
    <location>
        <begin position="119"/>
        <end position="139"/>
    </location>
</feature>
<organism evidence="2 5">
    <name type="scientific">Labilibaculum euxinus</name>
    <dbReference type="NCBI Taxonomy" id="2686357"/>
    <lineage>
        <taxon>Bacteria</taxon>
        <taxon>Pseudomonadati</taxon>
        <taxon>Bacteroidota</taxon>
        <taxon>Bacteroidia</taxon>
        <taxon>Marinilabiliales</taxon>
        <taxon>Marinifilaceae</taxon>
        <taxon>Labilibaculum</taxon>
    </lineage>
</organism>
<dbReference type="AlphaFoldDB" id="A0A7M4D1X1"/>
<keyword evidence="4" id="KW-1185">Reference proteome</keyword>
<name>A0A7M4D1X1_9BACT</name>
<keyword evidence="1" id="KW-0472">Membrane</keyword>
<accession>A0A7M4D1X1</accession>